<keyword evidence="5" id="KW-1185">Reference proteome</keyword>
<reference evidence="4 5" key="1">
    <citation type="submission" date="2018-05" db="EMBL/GenBank/DDBJ databases">
        <title>Genomic Encyclopedia of Type Strains, Phase IV (KMG-IV): sequencing the most valuable type-strain genomes for metagenomic binning, comparative biology and taxonomic classification.</title>
        <authorList>
            <person name="Goeker M."/>
        </authorList>
    </citation>
    <scope>NUCLEOTIDE SEQUENCE [LARGE SCALE GENOMIC DNA]</scope>
    <source>
        <strain evidence="4 5">DSM 19792</strain>
    </source>
</reference>
<evidence type="ECO:0000313" key="4">
    <source>
        <dbReference type="EMBL" id="PXX41538.1"/>
    </source>
</evidence>
<feature type="signal peptide" evidence="2">
    <location>
        <begin position="1"/>
        <end position="21"/>
    </location>
</feature>
<evidence type="ECO:0000259" key="3">
    <source>
        <dbReference type="Pfam" id="PF13511"/>
    </source>
</evidence>
<feature type="chain" id="PRO_5016436821" evidence="2">
    <location>
        <begin position="22"/>
        <end position="131"/>
    </location>
</feature>
<dbReference type="RefSeq" id="WP_110256765.1">
    <property type="nucleotide sequence ID" value="NZ_QJKB01000007.1"/>
</dbReference>
<protein>
    <submittedName>
        <fullName evidence="4">Uncharacterized protein DUF4124</fullName>
    </submittedName>
</protein>
<keyword evidence="2" id="KW-0732">Signal</keyword>
<gene>
    <name evidence="4" type="ORF">DFR42_107189</name>
</gene>
<dbReference type="OrthoDB" id="9960750at2"/>
<evidence type="ECO:0000256" key="2">
    <source>
        <dbReference type="SAM" id="SignalP"/>
    </source>
</evidence>
<feature type="compositionally biased region" description="Basic and acidic residues" evidence="1">
    <location>
        <begin position="119"/>
        <end position="131"/>
    </location>
</feature>
<dbReference type="Proteomes" id="UP000247792">
    <property type="component" value="Unassembled WGS sequence"/>
</dbReference>
<name>A0A318JCH6_9BURK</name>
<sequence length="131" mass="14887">MKRLHLLSAALLLTITNLASAQVQRCVDNDGRVTFTDNLCPKTSAKGVVKANQKYVGSESSTDTNWAAKNEAFNQRQATREHNDMLDSRRRSNERVMKEFMNTPLPEGVRSSRLTTYTDKPHKLEEKKYGQ</sequence>
<feature type="region of interest" description="Disordered" evidence="1">
    <location>
        <begin position="100"/>
        <end position="131"/>
    </location>
</feature>
<dbReference type="InterPro" id="IPR025392">
    <property type="entry name" value="DUF4124"/>
</dbReference>
<dbReference type="AlphaFoldDB" id="A0A318JCH6"/>
<comment type="caution">
    <text evidence="4">The sequence shown here is derived from an EMBL/GenBank/DDBJ whole genome shotgun (WGS) entry which is preliminary data.</text>
</comment>
<accession>A0A318JCH6</accession>
<evidence type="ECO:0000313" key="5">
    <source>
        <dbReference type="Proteomes" id="UP000247792"/>
    </source>
</evidence>
<evidence type="ECO:0000256" key="1">
    <source>
        <dbReference type="SAM" id="MobiDB-lite"/>
    </source>
</evidence>
<feature type="domain" description="DUF4124" evidence="3">
    <location>
        <begin position="11"/>
        <end position="53"/>
    </location>
</feature>
<organism evidence="4 5">
    <name type="scientific">Undibacterium pigrum</name>
    <dbReference type="NCBI Taxonomy" id="401470"/>
    <lineage>
        <taxon>Bacteria</taxon>
        <taxon>Pseudomonadati</taxon>
        <taxon>Pseudomonadota</taxon>
        <taxon>Betaproteobacteria</taxon>
        <taxon>Burkholderiales</taxon>
        <taxon>Oxalobacteraceae</taxon>
        <taxon>Undibacterium</taxon>
    </lineage>
</organism>
<dbReference type="Pfam" id="PF13511">
    <property type="entry name" value="DUF4124"/>
    <property type="match status" value="1"/>
</dbReference>
<proteinExistence type="predicted"/>
<dbReference type="EMBL" id="QJKB01000007">
    <property type="protein sequence ID" value="PXX41538.1"/>
    <property type="molecule type" value="Genomic_DNA"/>
</dbReference>